<reference evidence="7 8" key="1">
    <citation type="submission" date="2020-07" db="EMBL/GenBank/DDBJ databases">
        <title>Sequencing the genomes of 1000 actinobacteria strains.</title>
        <authorList>
            <person name="Klenk H.-P."/>
        </authorList>
    </citation>
    <scope>NUCLEOTIDE SEQUENCE [LARGE SCALE GENOMIC DNA]</scope>
    <source>
        <strain evidence="7 8">DSM 26154</strain>
    </source>
</reference>
<keyword evidence="5 6" id="KW-0472">Membrane</keyword>
<name>A0A852VV74_9MICO</name>
<dbReference type="Pfam" id="PF02653">
    <property type="entry name" value="BPD_transp_2"/>
    <property type="match status" value="1"/>
</dbReference>
<dbReference type="PANTHER" id="PTHR30482">
    <property type="entry name" value="HIGH-AFFINITY BRANCHED-CHAIN AMINO ACID TRANSPORT SYSTEM PERMEASE"/>
    <property type="match status" value="1"/>
</dbReference>
<feature type="transmembrane region" description="Helical" evidence="6">
    <location>
        <begin position="127"/>
        <end position="145"/>
    </location>
</feature>
<sequence length="354" mass="38944">MAATATGIHHRSYTSELRLRATRAEYFRLGLMTVLLLILPFVLDNFWLSQANLILIAVIGAVGLNILVGYTGQISLGQGGFLAVGAYSSAILSDRIGLPTPLAILVAVLLTAAVGTFFGLPGLRLKGLYLAIATLASQMIIEFVIRRWDWLTLGQGYLNVERLNLFGFQIGGRQVFEQQWYWVLLVLAVLTVLTARNLFRTGLGRSFMAVRDQDIAAEAIGVNIPRAKLTAFAVSSGFVGLAGALTAHYSEVVSWEKFTLDVSILYLAMIIVGGLGSIAGAVYGAIFMTMLPELIRQLSLGLGDTLPFLADELPAVRNAVFGLVIILFLILEPRGLDRIWHRIKDYFRYWPFRY</sequence>
<dbReference type="GO" id="GO:0005886">
    <property type="term" value="C:plasma membrane"/>
    <property type="evidence" value="ECO:0007669"/>
    <property type="project" value="UniProtKB-SubCell"/>
</dbReference>
<comment type="caution">
    <text evidence="7">The sequence shown here is derived from an EMBL/GenBank/DDBJ whole genome shotgun (WGS) entry which is preliminary data.</text>
</comment>
<dbReference type="InterPro" id="IPR043428">
    <property type="entry name" value="LivM-like"/>
</dbReference>
<accession>A0A852VV74</accession>
<feature type="transmembrane region" description="Helical" evidence="6">
    <location>
        <begin position="180"/>
        <end position="199"/>
    </location>
</feature>
<dbReference type="InterPro" id="IPR001851">
    <property type="entry name" value="ABC_transp_permease"/>
</dbReference>
<keyword evidence="4 6" id="KW-1133">Transmembrane helix</keyword>
<gene>
    <name evidence="7" type="ORF">BJY20_002712</name>
</gene>
<evidence type="ECO:0000256" key="2">
    <source>
        <dbReference type="ARBA" id="ARBA00022475"/>
    </source>
</evidence>
<dbReference type="EMBL" id="JACCAE010000001">
    <property type="protein sequence ID" value="NYF99320.1"/>
    <property type="molecule type" value="Genomic_DNA"/>
</dbReference>
<feature type="transmembrane region" description="Helical" evidence="6">
    <location>
        <begin position="98"/>
        <end position="120"/>
    </location>
</feature>
<evidence type="ECO:0000256" key="4">
    <source>
        <dbReference type="ARBA" id="ARBA00022989"/>
    </source>
</evidence>
<feature type="transmembrane region" description="Helical" evidence="6">
    <location>
        <begin position="264"/>
        <end position="295"/>
    </location>
</feature>
<evidence type="ECO:0000256" key="6">
    <source>
        <dbReference type="SAM" id="Phobius"/>
    </source>
</evidence>
<dbReference type="CDD" id="cd06581">
    <property type="entry name" value="TM_PBP1_LivM_like"/>
    <property type="match status" value="1"/>
</dbReference>
<feature type="transmembrane region" description="Helical" evidence="6">
    <location>
        <begin position="26"/>
        <end position="43"/>
    </location>
</feature>
<feature type="transmembrane region" description="Helical" evidence="6">
    <location>
        <begin position="49"/>
        <end position="68"/>
    </location>
</feature>
<dbReference type="Proteomes" id="UP000554054">
    <property type="component" value="Unassembled WGS sequence"/>
</dbReference>
<evidence type="ECO:0000313" key="8">
    <source>
        <dbReference type="Proteomes" id="UP000554054"/>
    </source>
</evidence>
<keyword evidence="3 6" id="KW-0812">Transmembrane</keyword>
<dbReference type="GO" id="GO:0015658">
    <property type="term" value="F:branched-chain amino acid transmembrane transporter activity"/>
    <property type="evidence" value="ECO:0007669"/>
    <property type="project" value="InterPro"/>
</dbReference>
<comment type="subcellular location">
    <subcellularLocation>
        <location evidence="1">Cell membrane</location>
        <topology evidence="1">Multi-pass membrane protein</topology>
    </subcellularLocation>
</comment>
<evidence type="ECO:0000256" key="1">
    <source>
        <dbReference type="ARBA" id="ARBA00004651"/>
    </source>
</evidence>
<organism evidence="7 8">
    <name type="scientific">Janibacter cremeus</name>
    <dbReference type="NCBI Taxonomy" id="1285192"/>
    <lineage>
        <taxon>Bacteria</taxon>
        <taxon>Bacillati</taxon>
        <taxon>Actinomycetota</taxon>
        <taxon>Actinomycetes</taxon>
        <taxon>Micrococcales</taxon>
        <taxon>Intrasporangiaceae</taxon>
        <taxon>Janibacter</taxon>
    </lineage>
</organism>
<proteinExistence type="predicted"/>
<evidence type="ECO:0000313" key="7">
    <source>
        <dbReference type="EMBL" id="NYF99320.1"/>
    </source>
</evidence>
<feature type="transmembrane region" description="Helical" evidence="6">
    <location>
        <begin position="315"/>
        <end position="332"/>
    </location>
</feature>
<dbReference type="RefSeq" id="WP_185992029.1">
    <property type="nucleotide sequence ID" value="NZ_JACCAE010000001.1"/>
</dbReference>
<evidence type="ECO:0000256" key="5">
    <source>
        <dbReference type="ARBA" id="ARBA00023136"/>
    </source>
</evidence>
<dbReference type="AlphaFoldDB" id="A0A852VV74"/>
<evidence type="ECO:0000256" key="3">
    <source>
        <dbReference type="ARBA" id="ARBA00022692"/>
    </source>
</evidence>
<dbReference type="PANTHER" id="PTHR30482:SF5">
    <property type="entry name" value="ABC TRANSPORTER PERMEASE PROTEIN"/>
    <property type="match status" value="1"/>
</dbReference>
<protein>
    <submittedName>
        <fullName evidence="7">Branched-chain amino acid transport system permease protein</fullName>
    </submittedName>
</protein>
<keyword evidence="8" id="KW-1185">Reference proteome</keyword>
<keyword evidence="2" id="KW-1003">Cell membrane</keyword>
<feature type="transmembrane region" description="Helical" evidence="6">
    <location>
        <begin position="75"/>
        <end position="92"/>
    </location>
</feature>